<name>A0A238HCT4_9BURK</name>
<sequence length="37" mass="4134">MSGRRADASTPRPARPMRAAAIVTMKTSAYQDRRISR</sequence>
<reference evidence="1 2" key="1">
    <citation type="submission" date="2017-04" db="EMBL/GenBank/DDBJ databases">
        <authorList>
            <person name="Afonso C.L."/>
            <person name="Miller P.J."/>
            <person name="Scott M.A."/>
            <person name="Spackman E."/>
            <person name="Goraichik I."/>
            <person name="Dimitrov K.M."/>
            <person name="Suarez D.L."/>
            <person name="Swayne D.E."/>
        </authorList>
    </citation>
    <scope>NUCLEOTIDE SEQUENCE [LARGE SCALE GENOMIC DNA]</scope>
    <source>
        <strain evidence="1">LMG 28154</strain>
    </source>
</reference>
<dbReference type="EMBL" id="FXAN01000111">
    <property type="protein sequence ID" value="SMG02833.1"/>
    <property type="molecule type" value="Genomic_DNA"/>
</dbReference>
<proteinExistence type="predicted"/>
<dbReference type="AlphaFoldDB" id="A0A238HCT4"/>
<evidence type="ECO:0000313" key="1">
    <source>
        <dbReference type="EMBL" id="SMG02833.1"/>
    </source>
</evidence>
<evidence type="ECO:0000313" key="2">
    <source>
        <dbReference type="Proteomes" id="UP000198460"/>
    </source>
</evidence>
<protein>
    <submittedName>
        <fullName evidence="1">Uncharacterized protein</fullName>
    </submittedName>
</protein>
<dbReference type="Proteomes" id="UP000198460">
    <property type="component" value="Unassembled WGS sequence"/>
</dbReference>
<gene>
    <name evidence="1" type="ORF">BSIN_4110</name>
</gene>
<accession>A0A238HCT4</accession>
<organism evidence="1 2">
    <name type="scientific">Burkholderia singularis</name>
    <dbReference type="NCBI Taxonomy" id="1503053"/>
    <lineage>
        <taxon>Bacteria</taxon>
        <taxon>Pseudomonadati</taxon>
        <taxon>Pseudomonadota</taxon>
        <taxon>Betaproteobacteria</taxon>
        <taxon>Burkholderiales</taxon>
        <taxon>Burkholderiaceae</taxon>
        <taxon>Burkholderia</taxon>
        <taxon>pseudomallei group</taxon>
    </lineage>
</organism>